<evidence type="ECO:0000313" key="11">
    <source>
        <dbReference type="EMBL" id="PRP90960.1"/>
    </source>
</evidence>
<comment type="cofactor">
    <cofactor evidence="2">
        <name>[4Fe-4S] cluster</name>
        <dbReference type="ChEBI" id="CHEBI:49883"/>
    </cofactor>
</comment>
<dbReference type="PANTHER" id="PTHR30538:SF0">
    <property type="entry name" value="L-LYSINE 2,3-AMINOMUTASE AQ_1632-RELATED"/>
    <property type="match status" value="1"/>
</dbReference>
<dbReference type="Gene3D" id="6.10.140.1170">
    <property type="match status" value="1"/>
</dbReference>
<evidence type="ECO:0000256" key="8">
    <source>
        <dbReference type="ARBA" id="ARBA00023004"/>
    </source>
</evidence>
<dbReference type="SFLD" id="SFLDS00029">
    <property type="entry name" value="Radical_SAM"/>
    <property type="match status" value="1"/>
</dbReference>
<keyword evidence="4" id="KW-0004">4Fe-4S</keyword>
<dbReference type="SFLD" id="SFLDG01070">
    <property type="entry name" value="PLP-dependent"/>
    <property type="match status" value="1"/>
</dbReference>
<evidence type="ECO:0000256" key="5">
    <source>
        <dbReference type="ARBA" id="ARBA00022691"/>
    </source>
</evidence>
<dbReference type="GO" id="GO:0051539">
    <property type="term" value="F:4 iron, 4 sulfur cluster binding"/>
    <property type="evidence" value="ECO:0007669"/>
    <property type="project" value="UniProtKB-KW"/>
</dbReference>
<dbReference type="InterPro" id="IPR003739">
    <property type="entry name" value="Lys_aminomutase/Glu_NH3_mut"/>
</dbReference>
<keyword evidence="8" id="KW-0408">Iron</keyword>
<dbReference type="InterPro" id="IPR013785">
    <property type="entry name" value="Aldolase_TIM"/>
</dbReference>
<dbReference type="InterPro" id="IPR007197">
    <property type="entry name" value="rSAM"/>
</dbReference>
<keyword evidence="9" id="KW-0411">Iron-sulfur</keyword>
<evidence type="ECO:0000256" key="6">
    <source>
        <dbReference type="ARBA" id="ARBA00022723"/>
    </source>
</evidence>
<dbReference type="Proteomes" id="UP000237968">
    <property type="component" value="Unassembled WGS sequence"/>
</dbReference>
<accession>A0A2S9XDX2</accession>
<protein>
    <submittedName>
        <fullName evidence="11">L-lysine 2,3-aminomutase</fullName>
        <ecNumber evidence="11">5.4.3.2</ecNumber>
    </submittedName>
</protein>
<evidence type="ECO:0000256" key="10">
    <source>
        <dbReference type="PIRSR" id="PIRSR603739-50"/>
    </source>
</evidence>
<comment type="cofactor">
    <cofactor evidence="1 10">
        <name>pyridoxal 5'-phosphate</name>
        <dbReference type="ChEBI" id="CHEBI:597326"/>
    </cofactor>
</comment>
<keyword evidence="5" id="KW-0949">S-adenosyl-L-methionine</keyword>
<dbReference type="SUPFAM" id="SSF102114">
    <property type="entry name" value="Radical SAM enzymes"/>
    <property type="match status" value="1"/>
</dbReference>
<keyword evidence="6" id="KW-0479">Metal-binding</keyword>
<sequence>MTSTPAPEPDSPTSLPVVEDIGRARAAERVHRAKPPVDPATLHHRELLGGEFWRKIPAYRDVDEATFLDYRWQMKHSVTKVAKLLAALQDLADDGFIEDIREGFHHAPMAVRVSPYMLALIDWSDPYSDPIRRQFIPTNSELLPDHPKLDLDSLHELADAPVPGLTHRYPDKALFLALDTCPVYCRFCTRSYAVGLDTDEFEKVSLKPNNTRWDRVFEYVASRPELEDIVISGGDAYNLRSDHIRAIGERLLAMPNIRRFRFATKGPAVMPQKILTDHPWIDTLSDIVEQGRKLHKEVCIHTHFNHPNEITEITERAMNKLFERGITVRNQSVLQRGVNDDAKDMGLLLKRLSHVNVHPYYVYMHDLVKGVDNLRTTLQTALDIEKQVRGMTAGFNTPTFVTDAPGGGGKRDVHSYDWYDRETGVSVYRSPNVDPDAFYCYFDPIDLLPEGGRARWADPGEHDAIVSEAIENAKHRPS</sequence>
<evidence type="ECO:0000256" key="9">
    <source>
        <dbReference type="ARBA" id="ARBA00023014"/>
    </source>
</evidence>
<evidence type="ECO:0000256" key="3">
    <source>
        <dbReference type="ARBA" id="ARBA00008703"/>
    </source>
</evidence>
<dbReference type="EC" id="5.4.3.2" evidence="11"/>
<dbReference type="Gene3D" id="3.20.20.70">
    <property type="entry name" value="Aldolase class I"/>
    <property type="match status" value="1"/>
</dbReference>
<keyword evidence="7 10" id="KW-0663">Pyridoxal phosphate</keyword>
<evidence type="ECO:0000256" key="2">
    <source>
        <dbReference type="ARBA" id="ARBA00001966"/>
    </source>
</evidence>
<evidence type="ECO:0000256" key="1">
    <source>
        <dbReference type="ARBA" id="ARBA00001933"/>
    </source>
</evidence>
<dbReference type="EMBL" id="PVNK01000263">
    <property type="protein sequence ID" value="PRP90960.1"/>
    <property type="molecule type" value="Genomic_DNA"/>
</dbReference>
<dbReference type="InterPro" id="IPR058240">
    <property type="entry name" value="rSAM_sf"/>
</dbReference>
<dbReference type="RefSeq" id="WP_106395216.1">
    <property type="nucleotide sequence ID" value="NZ_PVNK01000263.1"/>
</dbReference>
<comment type="caution">
    <text evidence="11">The sequence shown here is derived from an EMBL/GenBank/DDBJ whole genome shotgun (WGS) entry which is preliminary data.</text>
</comment>
<dbReference type="GO" id="GO:0050066">
    <property type="term" value="F:L-lysine 2,3-aminomutase activity"/>
    <property type="evidence" value="ECO:0007669"/>
    <property type="project" value="UniProtKB-EC"/>
</dbReference>
<gene>
    <name evidence="11" type="primary">kamA_2</name>
    <name evidence="11" type="ORF">ENSA5_60350</name>
</gene>
<dbReference type="GO" id="GO:0046872">
    <property type="term" value="F:metal ion binding"/>
    <property type="evidence" value="ECO:0007669"/>
    <property type="project" value="UniProtKB-KW"/>
</dbReference>
<proteinExistence type="inferred from homology"/>
<evidence type="ECO:0000313" key="12">
    <source>
        <dbReference type="Proteomes" id="UP000237968"/>
    </source>
</evidence>
<organism evidence="11 12">
    <name type="scientific">Enhygromyxa salina</name>
    <dbReference type="NCBI Taxonomy" id="215803"/>
    <lineage>
        <taxon>Bacteria</taxon>
        <taxon>Pseudomonadati</taxon>
        <taxon>Myxococcota</taxon>
        <taxon>Polyangia</taxon>
        <taxon>Nannocystales</taxon>
        <taxon>Nannocystaceae</taxon>
        <taxon>Enhygromyxa</taxon>
    </lineage>
</organism>
<reference evidence="11 12" key="1">
    <citation type="submission" date="2018-03" db="EMBL/GenBank/DDBJ databases">
        <title>Draft Genome Sequences of the Obligatory Marine Myxobacteria Enhygromyxa salina SWB005.</title>
        <authorList>
            <person name="Poehlein A."/>
            <person name="Moghaddam J.A."/>
            <person name="Harms H."/>
            <person name="Alanjari M."/>
            <person name="Koenig G.M."/>
            <person name="Daniel R."/>
            <person name="Schaeberle T.F."/>
        </authorList>
    </citation>
    <scope>NUCLEOTIDE SEQUENCE [LARGE SCALE GENOMIC DNA]</scope>
    <source>
        <strain evidence="11 12">SWB005</strain>
    </source>
</reference>
<feature type="modified residue" description="N6-(pyridoxal phosphate)lysine" evidence="10">
    <location>
        <position position="410"/>
    </location>
</feature>
<dbReference type="AlphaFoldDB" id="A0A2S9XDX2"/>
<comment type="similarity">
    <text evidence="3">Belongs to the radical SAM superfamily. KamA family.</text>
</comment>
<dbReference type="PANTHER" id="PTHR30538">
    <property type="entry name" value="LYSINE 2,3-AMINOMUTASE-RELATED"/>
    <property type="match status" value="1"/>
</dbReference>
<evidence type="ECO:0000256" key="4">
    <source>
        <dbReference type="ARBA" id="ARBA00022485"/>
    </source>
</evidence>
<dbReference type="OrthoDB" id="9768064at2"/>
<name>A0A2S9XDX2_9BACT</name>
<keyword evidence="12" id="KW-1185">Reference proteome</keyword>
<keyword evidence="11" id="KW-0413">Isomerase</keyword>
<evidence type="ECO:0000256" key="7">
    <source>
        <dbReference type="ARBA" id="ARBA00022898"/>
    </source>
</evidence>
<dbReference type="NCBIfam" id="TIGR00238">
    <property type="entry name" value="KamA family radical SAM protein"/>
    <property type="match status" value="1"/>
</dbReference>